<dbReference type="Proteomes" id="UP000824469">
    <property type="component" value="Unassembled WGS sequence"/>
</dbReference>
<feature type="region of interest" description="Disordered" evidence="1">
    <location>
        <begin position="25"/>
        <end position="55"/>
    </location>
</feature>
<name>A0AA38GA06_TAXCH</name>
<feature type="non-terminal residue" evidence="2">
    <location>
        <position position="1"/>
    </location>
</feature>
<feature type="non-terminal residue" evidence="2">
    <location>
        <position position="102"/>
    </location>
</feature>
<evidence type="ECO:0000313" key="3">
    <source>
        <dbReference type="Proteomes" id="UP000824469"/>
    </source>
</evidence>
<dbReference type="AlphaFoldDB" id="A0AA38GA06"/>
<evidence type="ECO:0000313" key="2">
    <source>
        <dbReference type="EMBL" id="KAH9317339.1"/>
    </source>
</evidence>
<dbReference type="EMBL" id="JAHRHJ020000004">
    <property type="protein sequence ID" value="KAH9317339.1"/>
    <property type="molecule type" value="Genomic_DNA"/>
</dbReference>
<evidence type="ECO:0000256" key="1">
    <source>
        <dbReference type="SAM" id="MobiDB-lite"/>
    </source>
</evidence>
<keyword evidence="3" id="KW-1185">Reference proteome</keyword>
<organism evidence="2 3">
    <name type="scientific">Taxus chinensis</name>
    <name type="common">Chinese yew</name>
    <name type="synonym">Taxus wallichiana var. chinensis</name>
    <dbReference type="NCBI Taxonomy" id="29808"/>
    <lineage>
        <taxon>Eukaryota</taxon>
        <taxon>Viridiplantae</taxon>
        <taxon>Streptophyta</taxon>
        <taxon>Embryophyta</taxon>
        <taxon>Tracheophyta</taxon>
        <taxon>Spermatophyta</taxon>
        <taxon>Pinopsida</taxon>
        <taxon>Pinidae</taxon>
        <taxon>Conifers II</taxon>
        <taxon>Cupressales</taxon>
        <taxon>Taxaceae</taxon>
        <taxon>Taxus</taxon>
    </lineage>
</organism>
<comment type="caution">
    <text evidence="2">The sequence shown here is derived from an EMBL/GenBank/DDBJ whole genome shotgun (WGS) entry which is preliminary data.</text>
</comment>
<reference evidence="2 3" key="1">
    <citation type="journal article" date="2021" name="Nat. Plants">
        <title>The Taxus genome provides insights into paclitaxel biosynthesis.</title>
        <authorList>
            <person name="Xiong X."/>
            <person name="Gou J."/>
            <person name="Liao Q."/>
            <person name="Li Y."/>
            <person name="Zhou Q."/>
            <person name="Bi G."/>
            <person name="Li C."/>
            <person name="Du R."/>
            <person name="Wang X."/>
            <person name="Sun T."/>
            <person name="Guo L."/>
            <person name="Liang H."/>
            <person name="Lu P."/>
            <person name="Wu Y."/>
            <person name="Zhang Z."/>
            <person name="Ro D.K."/>
            <person name="Shang Y."/>
            <person name="Huang S."/>
            <person name="Yan J."/>
        </authorList>
    </citation>
    <scope>NUCLEOTIDE SEQUENCE [LARGE SCALE GENOMIC DNA]</scope>
    <source>
        <strain evidence="2">Ta-2019</strain>
    </source>
</reference>
<sequence length="102" mass="11415">PLRSTPVPEETLKLQMGEFERALSLDDSEDGGHNTVVVSDGEESEREIVVHSATSHSSRSNFSEWLTSQLVPEAREEMNLEEHDLQLLLSLSGKDRKLKVAK</sequence>
<protein>
    <submittedName>
        <fullName evidence="2">Uncharacterized protein</fullName>
    </submittedName>
</protein>
<accession>A0AA38GA06</accession>
<gene>
    <name evidence="2" type="ORF">KI387_019108</name>
</gene>
<proteinExistence type="predicted"/>